<dbReference type="InterPro" id="IPR050326">
    <property type="entry name" value="NAD_dep_DNA_ligaseB"/>
</dbReference>
<keyword evidence="2 7" id="KW-0235">DNA replication</keyword>
<dbReference type="NCBIfam" id="NF005987">
    <property type="entry name" value="PRK08097.1"/>
    <property type="match status" value="1"/>
</dbReference>
<dbReference type="SMART" id="SM00532">
    <property type="entry name" value="LIGANc"/>
    <property type="match status" value="1"/>
</dbReference>
<dbReference type="Gene3D" id="2.40.50.140">
    <property type="entry name" value="Nucleic acid-binding proteins"/>
    <property type="match status" value="1"/>
</dbReference>
<comment type="function">
    <text evidence="7">Catalyzes the formation of phosphodiester linkages between 5'-phosphoryl and 3'-hydroxyl groups in double-stranded DNA using NAD as a coenzyme and as the energy source for the reaction.</text>
</comment>
<dbReference type="Pfam" id="PF01653">
    <property type="entry name" value="DNA_ligase_aden"/>
    <property type="match status" value="1"/>
</dbReference>
<evidence type="ECO:0000256" key="2">
    <source>
        <dbReference type="ARBA" id="ARBA00022705"/>
    </source>
</evidence>
<dbReference type="PANTHER" id="PTHR47810">
    <property type="entry name" value="DNA LIGASE"/>
    <property type="match status" value="1"/>
</dbReference>
<reference evidence="9" key="1">
    <citation type="submission" date="2021-02" db="EMBL/GenBank/DDBJ databases">
        <title>Strain Y2R2, a novel species of the genus Halomonas.</title>
        <authorList>
            <person name="Huang H."/>
        </authorList>
    </citation>
    <scope>NUCLEOTIDE SEQUENCE</scope>
    <source>
        <strain evidence="9">Y2R2</strain>
    </source>
</reference>
<dbReference type="GO" id="GO:0003911">
    <property type="term" value="F:DNA ligase (NAD+) activity"/>
    <property type="evidence" value="ECO:0007669"/>
    <property type="project" value="UniProtKB-UniRule"/>
</dbReference>
<dbReference type="EMBL" id="CP038437">
    <property type="protein sequence ID" value="QEM84204.2"/>
    <property type="molecule type" value="Genomic_DNA"/>
</dbReference>
<name>A0A856QWJ5_9GAMM</name>
<dbReference type="InterPro" id="IPR001679">
    <property type="entry name" value="DNA_ligase"/>
</dbReference>
<keyword evidence="10" id="KW-1185">Reference proteome</keyword>
<dbReference type="SUPFAM" id="SSF56091">
    <property type="entry name" value="DNA ligase/mRNA capping enzyme, catalytic domain"/>
    <property type="match status" value="1"/>
</dbReference>
<sequence length="593" mass="66261">MEDAMEAQGRGAVPWSKVVNLLIAWLAIVSVSPSWAACPGWDAEQAQQEIRELGARLEVWNQGYRHDGSSPISDDVYDQALRQWQAWRRCFPDVVVSHDMTLPTPEGATISHPVAHTGARKAVGQKEVSTWIAHHSDVWIQPKVDGVAVTLVYTQGRLTRMISRGDGLRGQDWTRHAYRIAAIPQRLPAVWRDYAVDAELIFQGELYQRLDGHRQHDEGGAGARNRVAGWLARDSLEMSTAKEIGFFPWAWPLGPADMPARLAGLERLGFDGIRAFTQPVMNINDVSAWRERWYRQPLPFATDGIVLHQGRRPDGRHWDNRPPQWALAWKYPPREALAEVRDIRFSVGRTGRITPLARLVPVNLDGRTLRQLSLGSVAHWRELDVLPGDHVVVQMAGLTIPQVSRVAWRTDTRIAVMPPDEWRYNQMSCWHPAEGCRQQFLARLAWLGGSKGLNLSGAGPGVWEALVNAALVDDLLGWQSLNIEQLARLPGFGRAKSQRLFAQFQRAEKRSFRSWLVALGVPPGWDAGAASNWEDLAMRSEQAWRRLPGVGPARAADLVAFFSHPEVERLAATLSAQGVDGFVMSTENARGSG</sequence>
<dbReference type="InterPro" id="IPR013839">
    <property type="entry name" value="DNAligase_adenylation"/>
</dbReference>
<proteinExistence type="inferred from homology"/>
<feature type="domain" description="NAD-dependent DNA ligase N-terminal" evidence="8">
    <location>
        <begin position="45"/>
        <end position="452"/>
    </location>
</feature>
<keyword evidence="1 7" id="KW-0436">Ligase</keyword>
<dbReference type="GO" id="GO:0006260">
    <property type="term" value="P:DNA replication"/>
    <property type="evidence" value="ECO:0007669"/>
    <property type="project" value="UniProtKB-KW"/>
</dbReference>
<organism evidence="9 10">
    <name type="scientific">Halomonas binhaiensis</name>
    <dbReference type="NCBI Taxonomy" id="2562282"/>
    <lineage>
        <taxon>Bacteria</taxon>
        <taxon>Pseudomonadati</taxon>
        <taxon>Pseudomonadota</taxon>
        <taxon>Gammaproteobacteria</taxon>
        <taxon>Oceanospirillales</taxon>
        <taxon>Halomonadaceae</taxon>
        <taxon>Halomonas</taxon>
    </lineage>
</organism>
<dbReference type="Proteomes" id="UP000324285">
    <property type="component" value="Chromosome"/>
</dbReference>
<gene>
    <name evidence="7 9" type="primary">ligB</name>
    <name evidence="9" type="ORF">E4T21_18820</name>
</gene>
<evidence type="ECO:0000259" key="8">
    <source>
        <dbReference type="SMART" id="SM00532"/>
    </source>
</evidence>
<keyword evidence="5 7" id="KW-0234">DNA repair</keyword>
<evidence type="ECO:0000256" key="1">
    <source>
        <dbReference type="ARBA" id="ARBA00022598"/>
    </source>
</evidence>
<evidence type="ECO:0000256" key="7">
    <source>
        <dbReference type="HAMAP-Rule" id="MF_01587"/>
    </source>
</evidence>
<dbReference type="SUPFAM" id="SSF47781">
    <property type="entry name" value="RuvA domain 2-like"/>
    <property type="match status" value="1"/>
</dbReference>
<dbReference type="KEGG" id="hbh:E4T21_18820"/>
<dbReference type="PROSITE" id="PS01056">
    <property type="entry name" value="DNA_LIGASE_N2"/>
    <property type="match status" value="1"/>
</dbReference>
<evidence type="ECO:0000256" key="3">
    <source>
        <dbReference type="ARBA" id="ARBA00022763"/>
    </source>
</evidence>
<dbReference type="GO" id="GO:0006281">
    <property type="term" value="P:DNA repair"/>
    <property type="evidence" value="ECO:0007669"/>
    <property type="project" value="UniProtKB-KW"/>
</dbReference>
<dbReference type="InterPro" id="IPR004150">
    <property type="entry name" value="NAD_DNA_ligase_OB"/>
</dbReference>
<dbReference type="HAMAP" id="MF_01587">
    <property type="entry name" value="DNA_ligase_B"/>
    <property type="match status" value="1"/>
</dbReference>
<protein>
    <recommendedName>
        <fullName evidence="7">DNA ligase B</fullName>
        <ecNumber evidence="7">6.5.1.2</ecNumber>
    </recommendedName>
    <alternativeName>
        <fullName evidence="7">Polydeoxyribonucleotide synthase [NAD(+)] B</fullName>
    </alternativeName>
</protein>
<keyword evidence="3 7" id="KW-0227">DNA damage</keyword>
<dbReference type="PIRSF" id="PIRSF001604">
    <property type="entry name" value="LigA"/>
    <property type="match status" value="1"/>
</dbReference>
<dbReference type="Gene3D" id="1.10.287.610">
    <property type="entry name" value="Helix hairpin bin"/>
    <property type="match status" value="1"/>
</dbReference>
<dbReference type="AlphaFoldDB" id="A0A856QWJ5"/>
<dbReference type="InterPro" id="IPR013840">
    <property type="entry name" value="DNAligase_N"/>
</dbReference>
<feature type="active site" description="N6-AMP-lysine intermediate" evidence="7">
    <location>
        <position position="143"/>
    </location>
</feature>
<dbReference type="InterPro" id="IPR020923">
    <property type="entry name" value="DNA_ligase_B"/>
</dbReference>
<comment type="similarity">
    <text evidence="7">Belongs to the NAD-dependent DNA ligase family. LigB subfamily.</text>
</comment>
<dbReference type="RefSeq" id="WP_205423418.1">
    <property type="nucleotide sequence ID" value="NZ_CP038437.2"/>
</dbReference>
<dbReference type="Gene3D" id="3.30.470.30">
    <property type="entry name" value="DNA ligase/mRNA capping enzyme"/>
    <property type="match status" value="1"/>
</dbReference>
<evidence type="ECO:0000256" key="4">
    <source>
        <dbReference type="ARBA" id="ARBA00023027"/>
    </source>
</evidence>
<dbReference type="InterPro" id="IPR010994">
    <property type="entry name" value="RuvA_2-like"/>
</dbReference>
<evidence type="ECO:0000313" key="9">
    <source>
        <dbReference type="EMBL" id="QEM84204.2"/>
    </source>
</evidence>
<keyword evidence="4 7" id="KW-0520">NAD</keyword>
<dbReference type="InterPro" id="IPR033136">
    <property type="entry name" value="DNA_ligase_CS"/>
</dbReference>
<dbReference type="SUPFAM" id="SSF50249">
    <property type="entry name" value="Nucleic acid-binding proteins"/>
    <property type="match status" value="1"/>
</dbReference>
<evidence type="ECO:0000256" key="5">
    <source>
        <dbReference type="ARBA" id="ARBA00023204"/>
    </source>
</evidence>
<evidence type="ECO:0000313" key="10">
    <source>
        <dbReference type="Proteomes" id="UP000324285"/>
    </source>
</evidence>
<dbReference type="PANTHER" id="PTHR47810:SF1">
    <property type="entry name" value="DNA LIGASE B"/>
    <property type="match status" value="1"/>
</dbReference>
<dbReference type="InterPro" id="IPR012340">
    <property type="entry name" value="NA-bd_OB-fold"/>
</dbReference>
<accession>A0A856QWJ5</accession>
<dbReference type="EC" id="6.5.1.2" evidence="7"/>
<evidence type="ECO:0000256" key="6">
    <source>
        <dbReference type="ARBA" id="ARBA00034005"/>
    </source>
</evidence>
<dbReference type="Pfam" id="PF03120">
    <property type="entry name" value="OB_DNA_ligase"/>
    <property type="match status" value="1"/>
</dbReference>
<comment type="catalytic activity">
    <reaction evidence="6 7">
        <text>NAD(+) + (deoxyribonucleotide)n-3'-hydroxyl + 5'-phospho-(deoxyribonucleotide)m = (deoxyribonucleotide)n+m + AMP + beta-nicotinamide D-nucleotide.</text>
        <dbReference type="EC" id="6.5.1.2"/>
    </reaction>
</comment>